<protein>
    <submittedName>
        <fullName evidence="2">BNR repeat-containing protein</fullName>
    </submittedName>
</protein>
<accession>A0ABP7Q6P0</accession>
<keyword evidence="3" id="KW-1185">Reference proteome</keyword>
<sequence>MAVVYQTAIAQVSTIAANGWASNSINTVIFRKNSLVTFKGIQYAAFYDDEQYVVLAKRKQTSSTWQTRRTVYKGDVADAHKSISIMVDGDGYLHVTWGHHNQPLNYCRSLSPGSLELTPKMQMTGAKEDKLTYPEFYKMPGGDLLFFYRDGASGNGNLVLNRYQLKTKTWVQVQNNLIDGEGKRNAYWQATIDAKGTLHLSWVWRESPDVASNHDLCYAQSTDGGLTWQKLSGEKYVLPITATTAEYACIIPQKSELINQTSMFADDEGHPYIATYWQGANDKVPQYQLVYNIGNQWQIADLGFRKTSFSLGGTGTKSIPVSRPQILAWKRGANIAVALVFRDEERGSKVSIAINDNLKSNNWQLNDLSTESIGSWEPTYDTELWKDKKILNLFVQKTTQIDGEGNAKTTPQPVQVLEWKPSPEKK</sequence>
<evidence type="ECO:0000313" key="3">
    <source>
        <dbReference type="Proteomes" id="UP001500742"/>
    </source>
</evidence>
<evidence type="ECO:0000313" key="2">
    <source>
        <dbReference type="EMBL" id="GAA3977345.1"/>
    </source>
</evidence>
<feature type="region of interest" description="Disordered" evidence="1">
    <location>
        <begin position="402"/>
        <end position="426"/>
    </location>
</feature>
<dbReference type="InterPro" id="IPR036278">
    <property type="entry name" value="Sialidase_sf"/>
</dbReference>
<dbReference type="RefSeq" id="WP_344757769.1">
    <property type="nucleotide sequence ID" value="NZ_BAAAZC010000021.1"/>
</dbReference>
<evidence type="ECO:0000256" key="1">
    <source>
        <dbReference type="SAM" id="MobiDB-lite"/>
    </source>
</evidence>
<gene>
    <name evidence="2" type="ORF">GCM10022210_30200</name>
</gene>
<dbReference type="EMBL" id="BAAAZC010000021">
    <property type="protein sequence ID" value="GAA3977345.1"/>
    <property type="molecule type" value="Genomic_DNA"/>
</dbReference>
<name>A0ABP7Q6P0_9SPHI</name>
<proteinExistence type="predicted"/>
<dbReference type="SUPFAM" id="SSF50939">
    <property type="entry name" value="Sialidases"/>
    <property type="match status" value="1"/>
</dbReference>
<feature type="compositionally biased region" description="Polar residues" evidence="1">
    <location>
        <begin position="402"/>
        <end position="413"/>
    </location>
</feature>
<dbReference type="Pfam" id="PF15892">
    <property type="entry name" value="BNR_4"/>
    <property type="match status" value="1"/>
</dbReference>
<reference evidence="3" key="1">
    <citation type="journal article" date="2019" name="Int. J. Syst. Evol. Microbiol.">
        <title>The Global Catalogue of Microorganisms (GCM) 10K type strain sequencing project: providing services to taxonomists for standard genome sequencing and annotation.</title>
        <authorList>
            <consortium name="The Broad Institute Genomics Platform"/>
            <consortium name="The Broad Institute Genome Sequencing Center for Infectious Disease"/>
            <person name="Wu L."/>
            <person name="Ma J."/>
        </authorList>
    </citation>
    <scope>NUCLEOTIDE SEQUENCE [LARGE SCALE GENOMIC DNA]</scope>
    <source>
        <strain evidence="3">JCM 16601</strain>
    </source>
</reference>
<dbReference type="Proteomes" id="UP001500742">
    <property type="component" value="Unassembled WGS sequence"/>
</dbReference>
<comment type="caution">
    <text evidence="2">The sequence shown here is derived from an EMBL/GenBank/DDBJ whole genome shotgun (WGS) entry which is preliminary data.</text>
</comment>
<organism evidence="2 3">
    <name type="scientific">Mucilaginibacter dorajii</name>
    <dbReference type="NCBI Taxonomy" id="692994"/>
    <lineage>
        <taxon>Bacteria</taxon>
        <taxon>Pseudomonadati</taxon>
        <taxon>Bacteroidota</taxon>
        <taxon>Sphingobacteriia</taxon>
        <taxon>Sphingobacteriales</taxon>
        <taxon>Sphingobacteriaceae</taxon>
        <taxon>Mucilaginibacter</taxon>
    </lineage>
</organism>